<evidence type="ECO:0000313" key="11">
    <source>
        <dbReference type="Proteomes" id="UP000316095"/>
    </source>
</evidence>
<evidence type="ECO:0000256" key="8">
    <source>
        <dbReference type="SAM" id="Phobius"/>
    </source>
</evidence>
<reference evidence="10 11" key="1">
    <citation type="submission" date="2019-02" db="EMBL/GenBank/DDBJ databases">
        <title>Deep-cultivation of Planctomycetes and their phenomic and genomic characterization uncovers novel biology.</title>
        <authorList>
            <person name="Wiegand S."/>
            <person name="Jogler M."/>
            <person name="Boedeker C."/>
            <person name="Pinto D."/>
            <person name="Vollmers J."/>
            <person name="Rivas-Marin E."/>
            <person name="Kohn T."/>
            <person name="Peeters S.H."/>
            <person name="Heuer A."/>
            <person name="Rast P."/>
            <person name="Oberbeckmann S."/>
            <person name="Bunk B."/>
            <person name="Jeske O."/>
            <person name="Meyerdierks A."/>
            <person name="Storesund J.E."/>
            <person name="Kallscheuer N."/>
            <person name="Luecker S."/>
            <person name="Lage O.M."/>
            <person name="Pohl T."/>
            <person name="Merkel B.J."/>
            <person name="Hornburger P."/>
            <person name="Mueller R.-W."/>
            <person name="Bruemmer F."/>
            <person name="Labrenz M."/>
            <person name="Spormann A.M."/>
            <person name="Op Den Camp H."/>
            <person name="Overmann J."/>
            <person name="Amann R."/>
            <person name="Jetten M.S.M."/>
            <person name="Mascher T."/>
            <person name="Medema M.H."/>
            <person name="Devos D.P."/>
            <person name="Kaster A.-K."/>
            <person name="Ovreas L."/>
            <person name="Rohde M."/>
            <person name="Galperin M.Y."/>
            <person name="Jogler C."/>
        </authorList>
    </citation>
    <scope>NUCLEOTIDE SEQUENCE [LARGE SCALE GENOMIC DNA]</scope>
    <source>
        <strain evidence="10 11">Pan54</strain>
    </source>
</reference>
<evidence type="ECO:0000313" key="10">
    <source>
        <dbReference type="EMBL" id="TWT61079.1"/>
    </source>
</evidence>
<name>A0A5C5XEJ6_9PLAN</name>
<comment type="caution">
    <text evidence="10">The sequence shown here is derived from an EMBL/GenBank/DDBJ whole genome shotgun (WGS) entry which is preliminary data.</text>
</comment>
<dbReference type="Pfam" id="PF03600">
    <property type="entry name" value="CitMHS"/>
    <property type="match status" value="1"/>
</dbReference>
<feature type="domain" description="Citrate transporter-like" evidence="9">
    <location>
        <begin position="88"/>
        <end position="421"/>
    </location>
</feature>
<feature type="transmembrane region" description="Helical" evidence="8">
    <location>
        <begin position="451"/>
        <end position="477"/>
    </location>
</feature>
<dbReference type="OrthoDB" id="9765532at2"/>
<feature type="transmembrane region" description="Helical" evidence="8">
    <location>
        <begin position="141"/>
        <end position="167"/>
    </location>
</feature>
<gene>
    <name evidence="10" type="primary">arsB</name>
    <name evidence="10" type="ORF">Pan54_18130</name>
</gene>
<keyword evidence="7 8" id="KW-0472">Membrane</keyword>
<keyword evidence="3" id="KW-0813">Transport</keyword>
<comment type="similarity">
    <text evidence="2">Belongs to the CitM (TC 2.A.11) transporter family.</text>
</comment>
<evidence type="ECO:0000256" key="7">
    <source>
        <dbReference type="ARBA" id="ARBA00023136"/>
    </source>
</evidence>
<dbReference type="GO" id="GO:0015105">
    <property type="term" value="F:arsenite transmembrane transporter activity"/>
    <property type="evidence" value="ECO:0007669"/>
    <property type="project" value="InterPro"/>
</dbReference>
<protein>
    <submittedName>
        <fullName evidence="10">Arsenical pump membrane protein</fullName>
    </submittedName>
</protein>
<dbReference type="AlphaFoldDB" id="A0A5C5XEJ6"/>
<feature type="transmembrane region" description="Helical" evidence="8">
    <location>
        <begin position="94"/>
        <end position="120"/>
    </location>
</feature>
<keyword evidence="4" id="KW-1003">Cell membrane</keyword>
<dbReference type="GO" id="GO:0005886">
    <property type="term" value="C:plasma membrane"/>
    <property type="evidence" value="ECO:0007669"/>
    <property type="project" value="UniProtKB-SubCell"/>
</dbReference>
<dbReference type="InterPro" id="IPR051475">
    <property type="entry name" value="Diverse_Ion_Transporter"/>
</dbReference>
<evidence type="ECO:0000256" key="2">
    <source>
        <dbReference type="ARBA" id="ARBA00009843"/>
    </source>
</evidence>
<feature type="transmembrane region" description="Helical" evidence="8">
    <location>
        <begin position="414"/>
        <end position="444"/>
    </location>
</feature>
<dbReference type="Proteomes" id="UP000316095">
    <property type="component" value="Unassembled WGS sequence"/>
</dbReference>
<dbReference type="InterPro" id="IPR000802">
    <property type="entry name" value="Arsenical_pump_ArsB"/>
</dbReference>
<organism evidence="10 11">
    <name type="scientific">Rubinisphaera italica</name>
    <dbReference type="NCBI Taxonomy" id="2527969"/>
    <lineage>
        <taxon>Bacteria</taxon>
        <taxon>Pseudomonadati</taxon>
        <taxon>Planctomycetota</taxon>
        <taxon>Planctomycetia</taxon>
        <taxon>Planctomycetales</taxon>
        <taxon>Planctomycetaceae</taxon>
        <taxon>Rubinisphaera</taxon>
    </lineage>
</organism>
<feature type="transmembrane region" description="Helical" evidence="8">
    <location>
        <begin position="369"/>
        <end position="390"/>
    </location>
</feature>
<dbReference type="InterPro" id="IPR004680">
    <property type="entry name" value="Cit_transptr-like_dom"/>
</dbReference>
<evidence type="ECO:0000256" key="1">
    <source>
        <dbReference type="ARBA" id="ARBA00004651"/>
    </source>
</evidence>
<evidence type="ECO:0000259" key="9">
    <source>
        <dbReference type="Pfam" id="PF03600"/>
    </source>
</evidence>
<feature type="transmembrane region" description="Helical" evidence="8">
    <location>
        <begin position="306"/>
        <end position="323"/>
    </location>
</feature>
<accession>A0A5C5XEJ6</accession>
<keyword evidence="6 8" id="KW-1133">Transmembrane helix</keyword>
<feature type="transmembrane region" description="Helical" evidence="8">
    <location>
        <begin position="187"/>
        <end position="211"/>
    </location>
</feature>
<sequence>MLPASQFLLAFLETPEVIAGHEVPAWMTGFFTMLLIAMVLALAFEEKIHAKKSIIVGTFAGLCLILEAMFAAWFDVQLLPFGEIILPNGHHLPMPVYIPGIDWSVITVILGASLFVEVTSRSGVFSWLAIRLTKQSGGDPWLLLIYYGCLTVLFSAVLNNVTAMIIIGSLTSVSLGKLKRPELMLGFLMVEGLLTNVGGLLTLISSVPNIIVGKTAGISFAKFFLIAAPYVFVATAATLFMGRWRFKIDSLKTDEEKAEARALVEGFDENESVPNQNFFWMAVVVLCLFIATLAGQSALPWNLDKLGMGFIALFFAGVMLLAYKNEVHKYYAAMDWDLLAFFAGLFVVIYVMEQALVLDLIGKGIAQMLLLPASAASASLLTSAAVASSVTDNIPLAAVLAKILSGMSLPADSSLWWCVILGANLGGNITPIGSASTVVAMTLIHKQKLPLTFMGFVTMAVPFAAMQIVLAILYVVIFL</sequence>
<feature type="transmembrane region" description="Helical" evidence="8">
    <location>
        <begin position="223"/>
        <end position="242"/>
    </location>
</feature>
<dbReference type="PANTHER" id="PTHR43568:SF1">
    <property type="entry name" value="P PROTEIN"/>
    <property type="match status" value="1"/>
</dbReference>
<evidence type="ECO:0000256" key="4">
    <source>
        <dbReference type="ARBA" id="ARBA00022475"/>
    </source>
</evidence>
<evidence type="ECO:0000256" key="3">
    <source>
        <dbReference type="ARBA" id="ARBA00022448"/>
    </source>
</evidence>
<dbReference type="PANTHER" id="PTHR43568">
    <property type="entry name" value="P PROTEIN"/>
    <property type="match status" value="1"/>
</dbReference>
<keyword evidence="5 8" id="KW-0812">Transmembrane</keyword>
<proteinExistence type="inferred from homology"/>
<dbReference type="PRINTS" id="PR00758">
    <property type="entry name" value="ARSENICPUMP"/>
</dbReference>
<comment type="subcellular location">
    <subcellularLocation>
        <location evidence="1">Cell membrane</location>
        <topology evidence="1">Multi-pass membrane protein</topology>
    </subcellularLocation>
</comment>
<dbReference type="EMBL" id="SJPG01000001">
    <property type="protein sequence ID" value="TWT61079.1"/>
    <property type="molecule type" value="Genomic_DNA"/>
</dbReference>
<feature type="transmembrane region" description="Helical" evidence="8">
    <location>
        <begin position="23"/>
        <end position="42"/>
    </location>
</feature>
<dbReference type="RefSeq" id="WP_146503111.1">
    <property type="nucleotide sequence ID" value="NZ_SJPG01000001.1"/>
</dbReference>
<feature type="transmembrane region" description="Helical" evidence="8">
    <location>
        <begin position="54"/>
        <end position="74"/>
    </location>
</feature>
<evidence type="ECO:0000256" key="6">
    <source>
        <dbReference type="ARBA" id="ARBA00022989"/>
    </source>
</evidence>
<feature type="transmembrane region" description="Helical" evidence="8">
    <location>
        <begin position="278"/>
        <end position="299"/>
    </location>
</feature>
<feature type="transmembrane region" description="Helical" evidence="8">
    <location>
        <begin position="338"/>
        <end position="357"/>
    </location>
</feature>
<evidence type="ECO:0000256" key="5">
    <source>
        <dbReference type="ARBA" id="ARBA00022692"/>
    </source>
</evidence>
<keyword evidence="11" id="KW-1185">Reference proteome</keyword>